<dbReference type="InterPro" id="IPR011051">
    <property type="entry name" value="RmlC_Cupin_sf"/>
</dbReference>
<feature type="signal peptide" evidence="1">
    <location>
        <begin position="1"/>
        <end position="25"/>
    </location>
</feature>
<gene>
    <name evidence="3" type="ORF">KUV26_06175</name>
</gene>
<evidence type="ECO:0000313" key="3">
    <source>
        <dbReference type="EMBL" id="MBY6139020.1"/>
    </source>
</evidence>
<dbReference type="RefSeq" id="WP_222504553.1">
    <property type="nucleotide sequence ID" value="NZ_JAHVJA010000002.1"/>
</dbReference>
<feature type="domain" description="Cupin type-2" evidence="2">
    <location>
        <begin position="49"/>
        <end position="117"/>
    </location>
</feature>
<keyword evidence="1" id="KW-0732">Signal</keyword>
<dbReference type="Gene3D" id="2.60.120.10">
    <property type="entry name" value="Jelly Rolls"/>
    <property type="match status" value="1"/>
</dbReference>
<keyword evidence="4" id="KW-1185">Reference proteome</keyword>
<feature type="chain" id="PRO_5046426476" evidence="1">
    <location>
        <begin position="26"/>
        <end position="131"/>
    </location>
</feature>
<dbReference type="PANTHER" id="PTHR38599">
    <property type="entry name" value="CUPIN DOMAIN PROTEIN (AFU_ORTHOLOGUE AFUA_3G13620)"/>
    <property type="match status" value="1"/>
</dbReference>
<dbReference type="Pfam" id="PF07883">
    <property type="entry name" value="Cupin_2"/>
    <property type="match status" value="1"/>
</dbReference>
<dbReference type="EMBL" id="JAHVJA010000002">
    <property type="protein sequence ID" value="MBY6139020.1"/>
    <property type="molecule type" value="Genomic_DNA"/>
</dbReference>
<dbReference type="Proteomes" id="UP000766629">
    <property type="component" value="Unassembled WGS sequence"/>
</dbReference>
<evidence type="ECO:0000259" key="2">
    <source>
        <dbReference type="Pfam" id="PF07883"/>
    </source>
</evidence>
<dbReference type="SUPFAM" id="SSF51182">
    <property type="entry name" value="RmlC-like cupins"/>
    <property type="match status" value="1"/>
</dbReference>
<dbReference type="PANTHER" id="PTHR38599:SF1">
    <property type="entry name" value="CUPIN DOMAIN PROTEIN (AFU_ORTHOLOGUE AFUA_3G13620)"/>
    <property type="match status" value="1"/>
</dbReference>
<sequence length="131" mass="13876">MKRTASAACAALGTAIALSLSPASADTVSETVLKTELEGMPGTEAHIVVFDVDPDWQTEHHYHPGHVFVYVIEGTVKIDVDGEAPVEYGAGQAFYERPNISMTGSNASTTERAKIVVFQVGEAGKPLMVAN</sequence>
<dbReference type="InterPro" id="IPR014710">
    <property type="entry name" value="RmlC-like_jellyroll"/>
</dbReference>
<reference evidence="3 4" key="1">
    <citation type="submission" date="2021-06" db="EMBL/GenBank/DDBJ databases">
        <title>50 bacteria genomes isolated from Dapeng, Shenzhen, China.</title>
        <authorList>
            <person name="Zheng W."/>
            <person name="Yu S."/>
            <person name="Huang Y."/>
        </authorList>
    </citation>
    <scope>NUCLEOTIDE SEQUENCE [LARGE SCALE GENOMIC DNA]</scope>
    <source>
        <strain evidence="3 4">DP1N14-2</strain>
    </source>
</reference>
<proteinExistence type="predicted"/>
<organism evidence="3 4">
    <name type="scientific">Leisingera daeponensis</name>
    <dbReference type="NCBI Taxonomy" id="405746"/>
    <lineage>
        <taxon>Bacteria</taxon>
        <taxon>Pseudomonadati</taxon>
        <taxon>Pseudomonadota</taxon>
        <taxon>Alphaproteobacteria</taxon>
        <taxon>Rhodobacterales</taxon>
        <taxon>Roseobacteraceae</taxon>
        <taxon>Leisingera</taxon>
    </lineage>
</organism>
<protein>
    <submittedName>
        <fullName evidence="3">Cupin domain-containing protein</fullName>
    </submittedName>
</protein>
<comment type="caution">
    <text evidence="3">The sequence shown here is derived from an EMBL/GenBank/DDBJ whole genome shotgun (WGS) entry which is preliminary data.</text>
</comment>
<dbReference type="InterPro" id="IPR013096">
    <property type="entry name" value="Cupin_2"/>
</dbReference>
<name>A0ABS7NCS0_9RHOB</name>
<accession>A0ABS7NCS0</accession>
<evidence type="ECO:0000256" key="1">
    <source>
        <dbReference type="SAM" id="SignalP"/>
    </source>
</evidence>
<evidence type="ECO:0000313" key="4">
    <source>
        <dbReference type="Proteomes" id="UP000766629"/>
    </source>
</evidence>